<dbReference type="Proteomes" id="UP000323161">
    <property type="component" value="Unassembled WGS sequence"/>
</dbReference>
<reference evidence="2 3" key="1">
    <citation type="submission" date="2019-08" db="EMBL/GenBank/DDBJ databases">
        <title>Marinobacter ZYF650 sp. nov., a marine bacterium isolated from seawater of the Mariana trench.</title>
        <authorList>
            <person name="Ahmad W."/>
        </authorList>
    </citation>
    <scope>NUCLEOTIDE SEQUENCE [LARGE SCALE GENOMIC DNA]</scope>
    <source>
        <strain evidence="2 3">ZYF650</strain>
    </source>
</reference>
<evidence type="ECO:0000259" key="1">
    <source>
        <dbReference type="PROSITE" id="PS51833"/>
    </source>
</evidence>
<proteinExistence type="predicted"/>
<keyword evidence="3" id="KW-1185">Reference proteome</keyword>
<dbReference type="Pfam" id="PF08668">
    <property type="entry name" value="HDOD"/>
    <property type="match status" value="1"/>
</dbReference>
<sequence>MPGFFSWISGLFASKPAKPLAKETRLFNPAGHRQEANADTSHQLARQLEEHLFCWLLDAEPSDIRKDSSTATAILDELLNRLNNRHMEELPRQPLSLPMLMRALSDETTDRQELTDIILRDPALTDQLLQIANSPYFRTSEHTIESVDQAVFMLGINGIRNVISAAIMRPMMAARNSREALFAQRVWRWGLTCARSSEQIGRLQGADSSSLFMVGLLPALSYIIVYRELQRISKVLPDGTPPGPALIHHAMARYHWTVCQLLANEWSLPPKFHASLMAAERPVPGMQHTPLADGMVIGTREVLRHARQRNLSDEDLARIVQLPPSQIEQIHGIIKTMLQNNSQSSSA</sequence>
<dbReference type="PANTHER" id="PTHR33525:SF6">
    <property type="entry name" value="HDOD DOMAIN-CONTAINING PROTEIN"/>
    <property type="match status" value="1"/>
</dbReference>
<evidence type="ECO:0000313" key="2">
    <source>
        <dbReference type="EMBL" id="KAA1176001.1"/>
    </source>
</evidence>
<dbReference type="InterPro" id="IPR013976">
    <property type="entry name" value="HDOD"/>
</dbReference>
<dbReference type="AlphaFoldDB" id="A0A5B0VPW6"/>
<feature type="domain" description="HDOD" evidence="1">
    <location>
        <begin position="90"/>
        <end position="282"/>
    </location>
</feature>
<name>A0A5B0VPW6_9GAMM</name>
<organism evidence="2 3">
    <name type="scientific">Marinobacter salinexigens</name>
    <dbReference type="NCBI Taxonomy" id="2919747"/>
    <lineage>
        <taxon>Bacteria</taxon>
        <taxon>Pseudomonadati</taxon>
        <taxon>Pseudomonadota</taxon>
        <taxon>Gammaproteobacteria</taxon>
        <taxon>Pseudomonadales</taxon>
        <taxon>Marinobacteraceae</taxon>
        <taxon>Marinobacter</taxon>
    </lineage>
</organism>
<dbReference type="PROSITE" id="PS51833">
    <property type="entry name" value="HDOD"/>
    <property type="match status" value="1"/>
</dbReference>
<gene>
    <name evidence="2" type="ORF">FWJ25_02395</name>
</gene>
<evidence type="ECO:0000313" key="3">
    <source>
        <dbReference type="Proteomes" id="UP000323161"/>
    </source>
</evidence>
<dbReference type="InterPro" id="IPR052340">
    <property type="entry name" value="RNase_Y/CdgJ"/>
</dbReference>
<dbReference type="RefSeq" id="WP_149598638.1">
    <property type="nucleotide sequence ID" value="NZ_VTUU01000001.1"/>
</dbReference>
<accession>A0A5B0VPW6</accession>
<dbReference type="SUPFAM" id="SSF109604">
    <property type="entry name" value="HD-domain/PDEase-like"/>
    <property type="match status" value="1"/>
</dbReference>
<dbReference type="Gene3D" id="1.10.3210.10">
    <property type="entry name" value="Hypothetical protein af1432"/>
    <property type="match status" value="1"/>
</dbReference>
<protein>
    <submittedName>
        <fullName evidence="2">HDOD domain-containing protein</fullName>
    </submittedName>
</protein>
<comment type="caution">
    <text evidence="2">The sequence shown here is derived from an EMBL/GenBank/DDBJ whole genome shotgun (WGS) entry which is preliminary data.</text>
</comment>
<dbReference type="EMBL" id="VTUU01000001">
    <property type="protein sequence ID" value="KAA1176001.1"/>
    <property type="molecule type" value="Genomic_DNA"/>
</dbReference>
<dbReference type="PANTHER" id="PTHR33525">
    <property type="match status" value="1"/>
</dbReference>